<evidence type="ECO:0000256" key="4">
    <source>
        <dbReference type="PROSITE-ProRule" id="PRU00175"/>
    </source>
</evidence>
<dbReference type="GO" id="GO:0097505">
    <property type="term" value="C:Rad6-Rad18 complex"/>
    <property type="evidence" value="ECO:0007669"/>
    <property type="project" value="TreeGrafter"/>
</dbReference>
<accession>A0A1D2VAD8</accession>
<dbReference type="PROSITE" id="PS50089">
    <property type="entry name" value="ZF_RING_2"/>
    <property type="match status" value="1"/>
</dbReference>
<dbReference type="PANTHER" id="PTHR14134">
    <property type="entry name" value="E3 UBIQUITIN-PROTEIN LIGASE RAD18"/>
    <property type="match status" value="1"/>
</dbReference>
<reference evidence="7" key="1">
    <citation type="submission" date="2016-05" db="EMBL/GenBank/DDBJ databases">
        <title>Comparative genomics of biotechnologically important yeasts.</title>
        <authorList>
            <consortium name="DOE Joint Genome Institute"/>
            <person name="Riley R."/>
            <person name="Haridas S."/>
            <person name="Wolfe K.H."/>
            <person name="Lopes M.R."/>
            <person name="Hittinger C.T."/>
            <person name="Goker M."/>
            <person name="Salamov A."/>
            <person name="Wisecaver J."/>
            <person name="Long T.M."/>
            <person name="Aerts A.L."/>
            <person name="Barry K."/>
            <person name="Choi C."/>
            <person name="Clum A."/>
            <person name="Coughlan A.Y."/>
            <person name="Deshpande S."/>
            <person name="Douglass A.P."/>
            <person name="Hanson S.J."/>
            <person name="Klenk H.-P."/>
            <person name="Labutti K."/>
            <person name="Lapidus A."/>
            <person name="Lindquist E."/>
            <person name="Lipzen A."/>
            <person name="Meier-Kolthoff J.P."/>
            <person name="Ohm R.A."/>
            <person name="Otillar R.P."/>
            <person name="Pangilinan J."/>
            <person name="Peng Y."/>
            <person name="Rokas A."/>
            <person name="Rosa C.A."/>
            <person name="Scheuner C."/>
            <person name="Sibirny A.A."/>
            <person name="Slot J.C."/>
            <person name="Stielow J.B."/>
            <person name="Sun H."/>
            <person name="Kurtzman C.P."/>
            <person name="Blackwell M."/>
            <person name="Grigoriev I.V."/>
            <person name="Jeffries T.W."/>
        </authorList>
    </citation>
    <scope>NUCLEOTIDE SEQUENCE [LARGE SCALE GENOMIC DNA]</scope>
    <source>
        <strain evidence="7">DSM 1968</strain>
    </source>
</reference>
<feature type="non-terminal residue" evidence="6">
    <location>
        <position position="1"/>
    </location>
</feature>
<evidence type="ECO:0000256" key="3">
    <source>
        <dbReference type="ARBA" id="ARBA00022833"/>
    </source>
</evidence>
<dbReference type="GO" id="GO:0008270">
    <property type="term" value="F:zinc ion binding"/>
    <property type="evidence" value="ECO:0007669"/>
    <property type="project" value="UniProtKB-KW"/>
</dbReference>
<dbReference type="SUPFAM" id="SSF57850">
    <property type="entry name" value="RING/U-box"/>
    <property type="match status" value="1"/>
</dbReference>
<name>A0A1D2VAD8_9ASCO</name>
<dbReference type="InterPro" id="IPR039577">
    <property type="entry name" value="Rad18"/>
</dbReference>
<keyword evidence="2 4" id="KW-0863">Zinc-finger</keyword>
<dbReference type="OrthoDB" id="6105938at2759"/>
<organism evidence="6 7">
    <name type="scientific">Ascoidea rubescens DSM 1968</name>
    <dbReference type="NCBI Taxonomy" id="1344418"/>
    <lineage>
        <taxon>Eukaryota</taxon>
        <taxon>Fungi</taxon>
        <taxon>Dikarya</taxon>
        <taxon>Ascomycota</taxon>
        <taxon>Saccharomycotina</taxon>
        <taxon>Saccharomycetes</taxon>
        <taxon>Ascoideaceae</taxon>
        <taxon>Ascoidea</taxon>
    </lineage>
</organism>
<dbReference type="Pfam" id="PF13639">
    <property type="entry name" value="zf-RING_2"/>
    <property type="match status" value="1"/>
</dbReference>
<keyword evidence="7" id="KW-1185">Reference proteome</keyword>
<dbReference type="GeneID" id="30963240"/>
<dbReference type="InterPro" id="IPR013083">
    <property type="entry name" value="Znf_RING/FYVE/PHD"/>
</dbReference>
<dbReference type="Gene3D" id="3.30.40.10">
    <property type="entry name" value="Zinc/RING finger domain, C3HC4 (zinc finger)"/>
    <property type="match status" value="1"/>
</dbReference>
<dbReference type="PROSITE" id="PS00518">
    <property type="entry name" value="ZF_RING_1"/>
    <property type="match status" value="1"/>
</dbReference>
<evidence type="ECO:0000259" key="5">
    <source>
        <dbReference type="PROSITE" id="PS50089"/>
    </source>
</evidence>
<dbReference type="EMBL" id="KV454491">
    <property type="protein sequence ID" value="ODV58515.1"/>
    <property type="molecule type" value="Genomic_DNA"/>
</dbReference>
<keyword evidence="3" id="KW-0862">Zinc</keyword>
<dbReference type="Proteomes" id="UP000095038">
    <property type="component" value="Unassembled WGS sequence"/>
</dbReference>
<dbReference type="RefSeq" id="XP_020044822.1">
    <property type="nucleotide sequence ID" value="XM_020189604.1"/>
</dbReference>
<sequence length="172" mass="19939">GSSKGLLKNVYDCIECPICNEIMAAPMILHPCGHTVCYCCLKEWFSNNLSCPYCREKILIEPSVNFVLKTIINSFFKTSVESNPKILDIVKNINEKYLETFDKDLKEKRLFKSIFSKKKKNTAVVRYDSDDDVLRCSNCGFEIYSSRISRCEHCGWVLIRNERGVNDYTDYE</sequence>
<keyword evidence="1" id="KW-0479">Metal-binding</keyword>
<dbReference type="STRING" id="1344418.A0A1D2VAD8"/>
<dbReference type="GO" id="GO:0006301">
    <property type="term" value="P:DNA damage tolerance"/>
    <property type="evidence" value="ECO:0007669"/>
    <property type="project" value="InterPro"/>
</dbReference>
<dbReference type="GO" id="GO:0006513">
    <property type="term" value="P:protein monoubiquitination"/>
    <property type="evidence" value="ECO:0007669"/>
    <property type="project" value="InterPro"/>
</dbReference>
<dbReference type="GO" id="GO:0005634">
    <property type="term" value="C:nucleus"/>
    <property type="evidence" value="ECO:0007669"/>
    <property type="project" value="TreeGrafter"/>
</dbReference>
<dbReference type="GO" id="GO:0003697">
    <property type="term" value="F:single-stranded DNA binding"/>
    <property type="evidence" value="ECO:0007669"/>
    <property type="project" value="InterPro"/>
</dbReference>
<protein>
    <recommendedName>
        <fullName evidence="5">RING-type domain-containing protein</fullName>
    </recommendedName>
</protein>
<evidence type="ECO:0000256" key="2">
    <source>
        <dbReference type="ARBA" id="ARBA00022771"/>
    </source>
</evidence>
<gene>
    <name evidence="6" type="ORF">ASCRUDRAFT_19724</name>
</gene>
<dbReference type="SMART" id="SM00184">
    <property type="entry name" value="RING"/>
    <property type="match status" value="1"/>
</dbReference>
<dbReference type="InParanoid" id="A0A1D2VAD8"/>
<dbReference type="GO" id="GO:0061630">
    <property type="term" value="F:ubiquitin protein ligase activity"/>
    <property type="evidence" value="ECO:0007669"/>
    <property type="project" value="InterPro"/>
</dbReference>
<evidence type="ECO:0000256" key="1">
    <source>
        <dbReference type="ARBA" id="ARBA00022723"/>
    </source>
</evidence>
<dbReference type="AlphaFoldDB" id="A0A1D2VAD8"/>
<dbReference type="InterPro" id="IPR001841">
    <property type="entry name" value="Znf_RING"/>
</dbReference>
<proteinExistence type="predicted"/>
<dbReference type="PANTHER" id="PTHR14134:SF2">
    <property type="entry name" value="E3 UBIQUITIN-PROTEIN LIGASE RAD18"/>
    <property type="match status" value="1"/>
</dbReference>
<feature type="domain" description="RING-type" evidence="5">
    <location>
        <begin position="16"/>
        <end position="55"/>
    </location>
</feature>
<evidence type="ECO:0000313" key="6">
    <source>
        <dbReference type="EMBL" id="ODV58515.1"/>
    </source>
</evidence>
<dbReference type="InterPro" id="IPR017907">
    <property type="entry name" value="Znf_RING_CS"/>
</dbReference>
<feature type="non-terminal residue" evidence="6">
    <location>
        <position position="172"/>
    </location>
</feature>
<evidence type="ECO:0000313" key="7">
    <source>
        <dbReference type="Proteomes" id="UP000095038"/>
    </source>
</evidence>